<accession>A0ABZ1CB03</accession>
<dbReference type="EMBL" id="CP139781">
    <property type="protein sequence ID" value="WRQ88492.1"/>
    <property type="molecule type" value="Genomic_DNA"/>
</dbReference>
<reference evidence="2 3" key="2">
    <citation type="submission" date="2023-12" db="EMBL/GenBank/DDBJ databases">
        <title>Description of an unclassified Opitutus bacterium of Verrucomicrobiota.</title>
        <authorList>
            <person name="Zhang D.-F."/>
        </authorList>
    </citation>
    <scope>NUCLEOTIDE SEQUENCE [LARGE SCALE GENOMIC DNA]</scope>
    <source>
        <strain evidence="2 3">WL0086</strain>
    </source>
</reference>
<keyword evidence="3" id="KW-1185">Reference proteome</keyword>
<dbReference type="Pfam" id="PF01370">
    <property type="entry name" value="Epimerase"/>
    <property type="match status" value="1"/>
</dbReference>
<evidence type="ECO:0000259" key="1">
    <source>
        <dbReference type="Pfam" id="PF01370"/>
    </source>
</evidence>
<gene>
    <name evidence="2" type="ORF">K1X11_003695</name>
</gene>
<proteinExistence type="predicted"/>
<evidence type="ECO:0000313" key="3">
    <source>
        <dbReference type="Proteomes" id="UP000738431"/>
    </source>
</evidence>
<feature type="domain" description="NAD-dependent epimerase/dehydratase" evidence="1">
    <location>
        <begin position="44"/>
        <end position="164"/>
    </location>
</feature>
<reference evidence="2 3" key="1">
    <citation type="submission" date="2021-08" db="EMBL/GenBank/DDBJ databases">
        <authorList>
            <person name="Zhang D."/>
            <person name="Zhang A."/>
            <person name="Wang L."/>
        </authorList>
    </citation>
    <scope>NUCLEOTIDE SEQUENCE [LARGE SCALE GENOMIC DNA]</scope>
    <source>
        <strain evidence="2 3">WL0086</strain>
    </source>
</reference>
<dbReference type="Gene3D" id="3.40.50.720">
    <property type="entry name" value="NAD(P)-binding Rossmann-like Domain"/>
    <property type="match status" value="1"/>
</dbReference>
<sequence length="229" mass="25359">MVVGSGLLAGVFLRRFEATENVCVYAAGVSNSSCVDAGEFAREKDRLSTTLKELQPECMLVYFSTCSIYDPDRAQTLYVKHKLAMERLVSESNNFLIVRLPQAVGRSANPHTLLNSLYNKIRAGAQVKVWTGAKRNLLDIDDIERICAAIIDQGTGQNRVLNVANPRNYRVGEIIESFERVLGVKASTVEEKKGGAYEVDIAGIAEILRTLSLGFNDAYLDNLVRKYYG</sequence>
<dbReference type="Proteomes" id="UP000738431">
    <property type="component" value="Chromosome"/>
</dbReference>
<protein>
    <submittedName>
        <fullName evidence="2">NAD-dependent epimerase/dehydratase family protein</fullName>
    </submittedName>
</protein>
<organism evidence="2 3">
    <name type="scientific">Actomonas aquatica</name>
    <dbReference type="NCBI Taxonomy" id="2866162"/>
    <lineage>
        <taxon>Bacteria</taxon>
        <taxon>Pseudomonadati</taxon>
        <taxon>Verrucomicrobiota</taxon>
        <taxon>Opitutia</taxon>
        <taxon>Opitutales</taxon>
        <taxon>Opitutaceae</taxon>
        <taxon>Actomonas</taxon>
    </lineage>
</organism>
<dbReference type="InterPro" id="IPR001509">
    <property type="entry name" value="Epimerase_deHydtase"/>
</dbReference>
<dbReference type="SUPFAM" id="SSF51735">
    <property type="entry name" value="NAD(P)-binding Rossmann-fold domains"/>
    <property type="match status" value="1"/>
</dbReference>
<evidence type="ECO:0000313" key="2">
    <source>
        <dbReference type="EMBL" id="WRQ88492.1"/>
    </source>
</evidence>
<name>A0ABZ1CB03_9BACT</name>
<dbReference type="RefSeq" id="WP_221032928.1">
    <property type="nucleotide sequence ID" value="NZ_CP139781.1"/>
</dbReference>
<dbReference type="InterPro" id="IPR036291">
    <property type="entry name" value="NAD(P)-bd_dom_sf"/>
</dbReference>